<keyword evidence="2" id="KW-1133">Transmembrane helix</keyword>
<dbReference type="Pfam" id="PF11755">
    <property type="entry name" value="DUF3311"/>
    <property type="match status" value="1"/>
</dbReference>
<dbReference type="Proteomes" id="UP000655208">
    <property type="component" value="Unassembled WGS sequence"/>
</dbReference>
<feature type="transmembrane region" description="Helical" evidence="2">
    <location>
        <begin position="52"/>
        <end position="75"/>
    </location>
</feature>
<evidence type="ECO:0000313" key="3">
    <source>
        <dbReference type="EMBL" id="GGL87664.1"/>
    </source>
</evidence>
<evidence type="ECO:0000256" key="1">
    <source>
        <dbReference type="SAM" id="MobiDB-lite"/>
    </source>
</evidence>
<accession>A0A917SMX0</accession>
<dbReference type="RefSeq" id="WP_188939811.1">
    <property type="nucleotide sequence ID" value="NZ_BMNA01000001.1"/>
</dbReference>
<dbReference type="EMBL" id="BMNA01000001">
    <property type="protein sequence ID" value="GGL87664.1"/>
    <property type="molecule type" value="Genomic_DNA"/>
</dbReference>
<feature type="region of interest" description="Disordered" evidence="1">
    <location>
        <begin position="82"/>
        <end position="101"/>
    </location>
</feature>
<proteinExistence type="predicted"/>
<keyword evidence="2" id="KW-0472">Membrane</keyword>
<feature type="transmembrane region" description="Helical" evidence="2">
    <location>
        <begin position="21"/>
        <end position="40"/>
    </location>
</feature>
<gene>
    <name evidence="3" type="ORF">GCM10011594_04130</name>
</gene>
<reference evidence="3" key="2">
    <citation type="submission" date="2020-09" db="EMBL/GenBank/DDBJ databases">
        <authorList>
            <person name="Sun Q."/>
            <person name="Zhou Y."/>
        </authorList>
    </citation>
    <scope>NUCLEOTIDE SEQUENCE</scope>
    <source>
        <strain evidence="3">CGMCC 4.7308</strain>
    </source>
</reference>
<evidence type="ECO:0000256" key="2">
    <source>
        <dbReference type="SAM" id="Phobius"/>
    </source>
</evidence>
<organism evidence="3 4">
    <name type="scientific">Nakamurella endophytica</name>
    <dbReference type="NCBI Taxonomy" id="1748367"/>
    <lineage>
        <taxon>Bacteria</taxon>
        <taxon>Bacillati</taxon>
        <taxon>Actinomycetota</taxon>
        <taxon>Actinomycetes</taxon>
        <taxon>Nakamurellales</taxon>
        <taxon>Nakamurellaceae</taxon>
        <taxon>Nakamurella</taxon>
    </lineage>
</organism>
<reference evidence="3" key="1">
    <citation type="journal article" date="2014" name="Int. J. Syst. Evol. Microbiol.">
        <title>Complete genome sequence of Corynebacterium casei LMG S-19264T (=DSM 44701T), isolated from a smear-ripened cheese.</title>
        <authorList>
            <consortium name="US DOE Joint Genome Institute (JGI-PGF)"/>
            <person name="Walter F."/>
            <person name="Albersmeier A."/>
            <person name="Kalinowski J."/>
            <person name="Ruckert C."/>
        </authorList>
    </citation>
    <scope>NUCLEOTIDE SEQUENCE</scope>
    <source>
        <strain evidence="3">CGMCC 4.7308</strain>
    </source>
</reference>
<evidence type="ECO:0000313" key="4">
    <source>
        <dbReference type="Proteomes" id="UP000655208"/>
    </source>
</evidence>
<keyword evidence="2" id="KW-0812">Transmembrane</keyword>
<keyword evidence="4" id="KW-1185">Reference proteome</keyword>
<evidence type="ECO:0008006" key="5">
    <source>
        <dbReference type="Google" id="ProtNLM"/>
    </source>
</evidence>
<protein>
    <recommendedName>
        <fullName evidence="5">DUF3311 domain-containing protein</fullName>
    </recommendedName>
</protein>
<dbReference type="InterPro" id="IPR021741">
    <property type="entry name" value="DUF3311"/>
</dbReference>
<comment type="caution">
    <text evidence="3">The sequence shown here is derived from an EMBL/GenBank/DDBJ whole genome shotgun (WGS) entry which is preliminary data.</text>
</comment>
<dbReference type="AlphaFoldDB" id="A0A917SMX0"/>
<sequence length="101" mass="11018">MPGSTPVGDEGGTGARGGLRFSVWNLLLLLPLLMLITPWFNKDRPRLFGLPFFYWYQFAFVFVGVACVAIVFAATRSLDRGEAGRLPAPANPDEGDLGTSR</sequence>
<name>A0A917SMX0_9ACTN</name>